<dbReference type="GO" id="GO:0000287">
    <property type="term" value="F:magnesium ion binding"/>
    <property type="evidence" value="ECO:0007669"/>
    <property type="project" value="UniProtKB-UniRule"/>
</dbReference>
<evidence type="ECO:0000259" key="16">
    <source>
        <dbReference type="SMART" id="SM01192"/>
    </source>
</evidence>
<feature type="binding site" evidence="14">
    <location>
        <begin position="367"/>
        <end position="370"/>
    </location>
    <ligand>
        <name>substrate</name>
    </ligand>
</feature>
<dbReference type="RefSeq" id="WP_015777699.1">
    <property type="nucleotide sequence ID" value="NC_013171.1"/>
</dbReference>
<feature type="active site" description="Proton acceptor" evidence="12 13">
    <location>
        <position position="340"/>
    </location>
</feature>
<dbReference type="SMART" id="SM01193">
    <property type="entry name" value="Enolase_N"/>
    <property type="match status" value="1"/>
</dbReference>
<feature type="active site" description="Proton donor" evidence="12 13">
    <location>
        <position position="206"/>
    </location>
</feature>
<dbReference type="UniPathway" id="UPA00109">
    <property type="reaction ID" value="UER00187"/>
</dbReference>
<dbReference type="InterPro" id="IPR020810">
    <property type="entry name" value="Enolase_C"/>
</dbReference>
<evidence type="ECO:0000256" key="3">
    <source>
        <dbReference type="ARBA" id="ARBA00012058"/>
    </source>
</evidence>
<dbReference type="InterPro" id="IPR020809">
    <property type="entry name" value="Enolase_CS"/>
</dbReference>
<dbReference type="GO" id="GO:0009986">
    <property type="term" value="C:cell surface"/>
    <property type="evidence" value="ECO:0007669"/>
    <property type="project" value="UniProtKB-SubCell"/>
</dbReference>
<dbReference type="SFLD" id="SFLDF00002">
    <property type="entry name" value="enolase"/>
    <property type="match status" value="1"/>
</dbReference>
<evidence type="ECO:0000256" key="9">
    <source>
        <dbReference type="ARBA" id="ARBA00023152"/>
    </source>
</evidence>
<dbReference type="InterPro" id="IPR029017">
    <property type="entry name" value="Enolase-like_N"/>
</dbReference>
<evidence type="ECO:0000256" key="10">
    <source>
        <dbReference type="ARBA" id="ARBA00023239"/>
    </source>
</evidence>
<evidence type="ECO:0000313" key="19">
    <source>
        <dbReference type="Proteomes" id="UP000002294"/>
    </source>
</evidence>
<dbReference type="SUPFAM" id="SSF54826">
    <property type="entry name" value="Enolase N-terminal domain-like"/>
    <property type="match status" value="1"/>
</dbReference>
<dbReference type="GO" id="GO:0000015">
    <property type="term" value="C:phosphopyruvate hydratase complex"/>
    <property type="evidence" value="ECO:0007669"/>
    <property type="project" value="InterPro"/>
</dbReference>
<organism evidence="18 19">
    <name type="scientific">Anaerococcus prevotii (strain ATCC 9321 / DSM 20548 / JCM 6508 / NCTC 11806 / PC1)</name>
    <name type="common">Peptostreptococcus prevotii</name>
    <name type="synonym">Peptococcus prevotii</name>
    <dbReference type="NCBI Taxonomy" id="525919"/>
    <lineage>
        <taxon>Bacteria</taxon>
        <taxon>Bacillati</taxon>
        <taxon>Bacillota</taxon>
        <taxon>Tissierellia</taxon>
        <taxon>Tissierellales</taxon>
        <taxon>Peptoniphilaceae</taxon>
        <taxon>Anaerococcus</taxon>
    </lineage>
</organism>
<evidence type="ECO:0000256" key="12">
    <source>
        <dbReference type="HAMAP-Rule" id="MF_00318"/>
    </source>
</evidence>
<dbReference type="SUPFAM" id="SSF51604">
    <property type="entry name" value="Enolase C-terminal domain-like"/>
    <property type="match status" value="1"/>
</dbReference>
<dbReference type="CDD" id="cd03313">
    <property type="entry name" value="enolase"/>
    <property type="match status" value="1"/>
</dbReference>
<dbReference type="SMART" id="SM01192">
    <property type="entry name" value="Enolase_C"/>
    <property type="match status" value="1"/>
</dbReference>
<dbReference type="PANTHER" id="PTHR11902">
    <property type="entry name" value="ENOLASE"/>
    <property type="match status" value="1"/>
</dbReference>
<name>C7RH35_ANAPD</name>
<comment type="cofactor">
    <cofactor evidence="15">
        <name>Mg(2+)</name>
        <dbReference type="ChEBI" id="CHEBI:18420"/>
    </cofactor>
    <text evidence="15">Mg(2+) is required for catalysis and for stabilizing the dimer.</text>
</comment>
<evidence type="ECO:0000256" key="14">
    <source>
        <dbReference type="PIRSR" id="PIRSR001400-2"/>
    </source>
</evidence>
<dbReference type="EC" id="4.2.1.11" evidence="3 12"/>
<keyword evidence="6 12" id="KW-0964">Secreted</keyword>
<comment type="pathway">
    <text evidence="1 12">Carbohydrate degradation; glycolysis; pyruvate from D-glyceraldehyde 3-phosphate: step 4/5.</text>
</comment>
<comment type="cofactor">
    <cofactor evidence="12">
        <name>Mg(2+)</name>
        <dbReference type="ChEBI" id="CHEBI:18420"/>
    </cofactor>
    <text evidence="12">Binds a second Mg(2+) ion via substrate during catalysis.</text>
</comment>
<keyword evidence="7 12" id="KW-0479">Metal-binding</keyword>
<dbReference type="HAMAP" id="MF_00318">
    <property type="entry name" value="Enolase"/>
    <property type="match status" value="1"/>
</dbReference>
<dbReference type="Gene3D" id="3.20.20.120">
    <property type="entry name" value="Enolase-like C-terminal domain"/>
    <property type="match status" value="1"/>
</dbReference>
<dbReference type="InterPro" id="IPR020811">
    <property type="entry name" value="Enolase_N"/>
</dbReference>
<feature type="binding site" evidence="12">
    <location>
        <position position="370"/>
    </location>
    <ligand>
        <name>(2R)-2-phosphoglycerate</name>
        <dbReference type="ChEBI" id="CHEBI:58289"/>
    </ligand>
</feature>
<gene>
    <name evidence="12" type="primary">eno</name>
    <name evidence="18" type="ordered locus">Apre_0768</name>
</gene>
<dbReference type="Pfam" id="PF03952">
    <property type="entry name" value="Enolase_N"/>
    <property type="match status" value="1"/>
</dbReference>
<feature type="binding site" evidence="12">
    <location>
        <position position="340"/>
    </location>
    <ligand>
        <name>(2R)-2-phosphoglycerate</name>
        <dbReference type="ChEBI" id="CHEBI:58289"/>
    </ligand>
</feature>
<dbReference type="PROSITE" id="PS00164">
    <property type="entry name" value="ENOLASE"/>
    <property type="match status" value="1"/>
</dbReference>
<feature type="binding site" evidence="14">
    <location>
        <position position="288"/>
    </location>
    <ligand>
        <name>substrate</name>
    </ligand>
</feature>
<keyword evidence="5 12" id="KW-0963">Cytoplasm</keyword>
<dbReference type="AlphaFoldDB" id="C7RH35"/>
<dbReference type="SFLD" id="SFLDG00178">
    <property type="entry name" value="enolase"/>
    <property type="match status" value="1"/>
</dbReference>
<feature type="binding site" evidence="12 15">
    <location>
        <position position="288"/>
    </location>
    <ligand>
        <name>Mg(2+)</name>
        <dbReference type="ChEBI" id="CHEBI:18420"/>
    </ligand>
</feature>
<feature type="binding site" evidence="12">
    <location>
        <position position="164"/>
    </location>
    <ligand>
        <name>(2R)-2-phosphoglycerate</name>
        <dbReference type="ChEBI" id="CHEBI:58289"/>
    </ligand>
</feature>
<dbReference type="GO" id="GO:0004634">
    <property type="term" value="F:phosphopyruvate hydratase activity"/>
    <property type="evidence" value="ECO:0007669"/>
    <property type="project" value="UniProtKB-UniRule"/>
</dbReference>
<feature type="domain" description="Enolase N-terminal" evidence="17">
    <location>
        <begin position="4"/>
        <end position="135"/>
    </location>
</feature>
<sequence>MSLITDVYARQILDSRGNPTVEVEVYTEDGGFGRASVPSGASTGEWEAVELRDGDKNYYLGKSVLKAVENVNEIIAVELEFTYDVTDQIGIDNAMIELDGTENKGKLGANAILGVSLAVAKAAANELGVPLYNYIGGTNAKLLPTPMMNILNGGEHADNSVDIQEFMIFPLGAESFAHALQMGTEVFHSLKSVLSSKGYNTAVGDEGGFAPNLKSNEEALEIICEAIKAAGYEPGKDVYIAMDCASSEFYNKEDGKYHLDGEGTVKTEDEMIDWLEELVEKYPIISIEDGLDENDWEGWAKLTERLGNKVQLVGDDLFVTNTKKLEKGIKEGVANSILIKVNQIGSLTETLNAIEMAKEAGYTAVVSHRSGETEDVTIADLVVAVNAGQIKTGAPSRTDRVAKYNQLLRIEDELADDAKFKGIKAFYNINK</sequence>
<dbReference type="KEGG" id="apr:Apre_0768"/>
<feature type="domain" description="Enolase C-terminal TIM barrel" evidence="16">
    <location>
        <begin position="140"/>
        <end position="428"/>
    </location>
</feature>
<feature type="binding site" evidence="14">
    <location>
        <position position="156"/>
    </location>
    <ligand>
        <name>substrate</name>
    </ligand>
</feature>
<feature type="binding site" evidence="14">
    <location>
        <position position="315"/>
    </location>
    <ligand>
        <name>substrate</name>
    </ligand>
</feature>
<dbReference type="eggNOG" id="COG0148">
    <property type="taxonomic scope" value="Bacteria"/>
</dbReference>
<dbReference type="InterPro" id="IPR000941">
    <property type="entry name" value="Enolase"/>
</dbReference>
<comment type="function">
    <text evidence="12">Catalyzes the reversible conversion of 2-phosphoglycerate (2-PG) into phosphoenolpyruvate (PEP). It is essential for the degradation of carbohydrates via glycolysis.</text>
</comment>
<feature type="binding site" evidence="12 15">
    <location>
        <position position="243"/>
    </location>
    <ligand>
        <name>Mg(2+)</name>
        <dbReference type="ChEBI" id="CHEBI:18420"/>
    </ligand>
</feature>
<dbReference type="InterPro" id="IPR036849">
    <property type="entry name" value="Enolase-like_C_sf"/>
</dbReference>
<dbReference type="Pfam" id="PF00113">
    <property type="entry name" value="Enolase_C"/>
    <property type="match status" value="1"/>
</dbReference>
<feature type="binding site" evidence="14">
    <location>
        <position position="391"/>
    </location>
    <ligand>
        <name>substrate</name>
    </ligand>
</feature>
<evidence type="ECO:0000313" key="18">
    <source>
        <dbReference type="EMBL" id="ACV28796.1"/>
    </source>
</evidence>
<reference evidence="18 19" key="1">
    <citation type="journal article" date="2009" name="Stand. Genomic Sci.">
        <title>Complete genome sequence of Anaerococcus prevotii type strain (PC1).</title>
        <authorList>
            <person name="Labutti K."/>
            <person name="Pukall R."/>
            <person name="Steenblock K."/>
            <person name="Glavina Del Rio T."/>
            <person name="Tice H."/>
            <person name="Copeland A."/>
            <person name="Cheng J.F."/>
            <person name="Lucas S."/>
            <person name="Chen F."/>
            <person name="Nolan M."/>
            <person name="Bruce D."/>
            <person name="Goodwin L."/>
            <person name="Pitluck S."/>
            <person name="Ivanova N."/>
            <person name="Mavromatis K."/>
            <person name="Ovchinnikova G."/>
            <person name="Pati A."/>
            <person name="Chen A."/>
            <person name="Palaniappan K."/>
            <person name="Land M."/>
            <person name="Hauser L."/>
            <person name="Chang Y.J."/>
            <person name="Jeffries C.D."/>
            <person name="Chain P."/>
            <person name="Saunders E."/>
            <person name="Brettin T."/>
            <person name="Detter J.C."/>
            <person name="Han C."/>
            <person name="Goker M."/>
            <person name="Bristow J."/>
            <person name="Eisen J.A."/>
            <person name="Markowitz V."/>
            <person name="Hugenholtz P."/>
            <person name="Kyrpides N.C."/>
            <person name="Klenk H.P."/>
            <person name="Lapidus A."/>
        </authorList>
    </citation>
    <scope>NUCLEOTIDE SEQUENCE [LARGE SCALE GENOMIC DNA]</scope>
    <source>
        <strain evidence="19">ATCC 9321 / DSM 20548 / JCM 6508 / NCTC 11806 / PC1</strain>
    </source>
</reference>
<evidence type="ECO:0000256" key="4">
    <source>
        <dbReference type="ARBA" id="ARBA00017068"/>
    </source>
</evidence>
<evidence type="ECO:0000256" key="11">
    <source>
        <dbReference type="ARBA" id="ARBA00048951"/>
    </source>
</evidence>
<comment type="catalytic activity">
    <reaction evidence="11">
        <text>(2R)-2-phosphoglycerate = phosphoenolpyruvate + H2O</text>
        <dbReference type="Rhea" id="RHEA:10164"/>
        <dbReference type="ChEBI" id="CHEBI:15377"/>
        <dbReference type="ChEBI" id="CHEBI:58289"/>
        <dbReference type="ChEBI" id="CHEBI:58702"/>
        <dbReference type="EC" id="4.2.1.11"/>
    </reaction>
    <physiologicalReaction direction="left-to-right" evidence="11">
        <dbReference type="Rhea" id="RHEA:10165"/>
    </physiologicalReaction>
</comment>
<feature type="binding site" evidence="14">
    <location>
        <position position="165"/>
    </location>
    <ligand>
        <name>substrate</name>
    </ligand>
</feature>
<dbReference type="SFLD" id="SFLDS00001">
    <property type="entry name" value="Enolase"/>
    <property type="match status" value="1"/>
</dbReference>
<evidence type="ECO:0000256" key="6">
    <source>
        <dbReference type="ARBA" id="ARBA00022525"/>
    </source>
</evidence>
<feature type="binding site" evidence="12">
    <location>
        <position position="391"/>
    </location>
    <ligand>
        <name>(2R)-2-phosphoglycerate</name>
        <dbReference type="ChEBI" id="CHEBI:58289"/>
    </ligand>
</feature>
<dbReference type="PIRSF" id="PIRSF001400">
    <property type="entry name" value="Enolase"/>
    <property type="match status" value="1"/>
</dbReference>
<evidence type="ECO:0000256" key="15">
    <source>
        <dbReference type="PIRSR" id="PIRSR001400-3"/>
    </source>
</evidence>
<evidence type="ECO:0000256" key="1">
    <source>
        <dbReference type="ARBA" id="ARBA00005031"/>
    </source>
</evidence>
<dbReference type="PANTHER" id="PTHR11902:SF1">
    <property type="entry name" value="ENOLASE"/>
    <property type="match status" value="1"/>
</dbReference>
<evidence type="ECO:0000256" key="13">
    <source>
        <dbReference type="PIRSR" id="PIRSR001400-1"/>
    </source>
</evidence>
<accession>C7RH35</accession>
<dbReference type="FunFam" id="3.20.20.120:FF:000001">
    <property type="entry name" value="Enolase"/>
    <property type="match status" value="1"/>
</dbReference>
<evidence type="ECO:0000256" key="2">
    <source>
        <dbReference type="ARBA" id="ARBA00009604"/>
    </source>
</evidence>
<evidence type="ECO:0000259" key="17">
    <source>
        <dbReference type="SMART" id="SM01193"/>
    </source>
</evidence>
<dbReference type="GO" id="GO:0006096">
    <property type="term" value="P:glycolytic process"/>
    <property type="evidence" value="ECO:0007669"/>
    <property type="project" value="UniProtKB-UniRule"/>
</dbReference>
<dbReference type="PRINTS" id="PR00148">
    <property type="entry name" value="ENOLASE"/>
</dbReference>
<dbReference type="HOGENOM" id="CLU_031223_2_1_9"/>
<dbReference type="OrthoDB" id="9804716at2"/>
<protein>
    <recommendedName>
        <fullName evidence="4 12">Enolase</fullName>
        <ecNumber evidence="3 12">4.2.1.11</ecNumber>
    </recommendedName>
    <alternativeName>
        <fullName evidence="12">2-phospho-D-glycerate hydro-lyase</fullName>
    </alternativeName>
    <alternativeName>
        <fullName evidence="12">2-phosphoglycerate dehydratase</fullName>
    </alternativeName>
</protein>
<evidence type="ECO:0000256" key="8">
    <source>
        <dbReference type="ARBA" id="ARBA00022842"/>
    </source>
</evidence>
<evidence type="ECO:0000256" key="7">
    <source>
        <dbReference type="ARBA" id="ARBA00022723"/>
    </source>
</evidence>
<keyword evidence="9 12" id="KW-0324">Glycolysis</keyword>
<dbReference type="Gene3D" id="3.30.390.10">
    <property type="entry name" value="Enolase-like, N-terminal domain"/>
    <property type="match status" value="1"/>
</dbReference>
<keyword evidence="8 12" id="KW-0460">Magnesium</keyword>
<dbReference type="STRING" id="525919.Apre_0768"/>
<keyword evidence="10 12" id="KW-0456">Lyase</keyword>
<dbReference type="EMBL" id="CP001708">
    <property type="protein sequence ID" value="ACV28796.1"/>
    <property type="molecule type" value="Genomic_DNA"/>
</dbReference>
<dbReference type="NCBIfam" id="TIGR01060">
    <property type="entry name" value="eno"/>
    <property type="match status" value="1"/>
</dbReference>
<comment type="similarity">
    <text evidence="2 12">Belongs to the enolase family.</text>
</comment>
<proteinExistence type="inferred from homology"/>
<dbReference type="Proteomes" id="UP000002294">
    <property type="component" value="Chromosome"/>
</dbReference>
<feature type="binding site" evidence="12 15">
    <location>
        <position position="315"/>
    </location>
    <ligand>
        <name>Mg(2+)</name>
        <dbReference type="ChEBI" id="CHEBI:18420"/>
    </ligand>
</feature>
<dbReference type="GO" id="GO:0005576">
    <property type="term" value="C:extracellular region"/>
    <property type="evidence" value="ECO:0007669"/>
    <property type="project" value="UniProtKB-SubCell"/>
</dbReference>
<comment type="subcellular location">
    <subcellularLocation>
        <location evidence="12">Cytoplasm</location>
    </subcellularLocation>
    <subcellularLocation>
        <location evidence="12">Secreted</location>
    </subcellularLocation>
    <subcellularLocation>
        <location evidence="12">Cell surface</location>
    </subcellularLocation>
    <text evidence="12">Fractions of enolase are present in both the cytoplasm and on the cell surface.</text>
</comment>
<keyword evidence="19" id="KW-1185">Reference proteome</keyword>
<feature type="binding site" evidence="12">
    <location>
        <position position="369"/>
    </location>
    <ligand>
        <name>(2R)-2-phosphoglycerate</name>
        <dbReference type="ChEBI" id="CHEBI:58289"/>
    </ligand>
</feature>
<dbReference type="FunFam" id="3.30.390.10:FF:000001">
    <property type="entry name" value="Enolase"/>
    <property type="match status" value="1"/>
</dbReference>
<evidence type="ECO:0000256" key="5">
    <source>
        <dbReference type="ARBA" id="ARBA00022490"/>
    </source>
</evidence>